<gene>
    <name evidence="1" type="ORF">IAC10_07040</name>
</gene>
<dbReference type="AlphaFoldDB" id="A0A9D1EZ43"/>
<dbReference type="InterPro" id="IPR009057">
    <property type="entry name" value="Homeodomain-like_sf"/>
</dbReference>
<dbReference type="SUPFAM" id="SSF46689">
    <property type="entry name" value="Homeodomain-like"/>
    <property type="match status" value="1"/>
</dbReference>
<protein>
    <recommendedName>
        <fullName evidence="3">Mor transcription activator domain-containing protein</fullName>
    </recommendedName>
</protein>
<organism evidence="1 2">
    <name type="scientific">Candidatus Scatousia excrementigallinarum</name>
    <dbReference type="NCBI Taxonomy" id="2840935"/>
    <lineage>
        <taxon>Bacteria</taxon>
        <taxon>Candidatus Scatousia</taxon>
    </lineage>
</organism>
<sequence>MDYKPWMDYIKPEDMPNDDLKFIAESAGIRSALALIFCTPGLTVSVPKNAFTEVKERYIVGQYDGRKYTINRLAIECGFSQRYVYKIIKKHLNASRQPKC</sequence>
<proteinExistence type="predicted"/>
<comment type="caution">
    <text evidence="1">The sequence shown here is derived from an EMBL/GenBank/DDBJ whole genome shotgun (WGS) entry which is preliminary data.</text>
</comment>
<evidence type="ECO:0008006" key="3">
    <source>
        <dbReference type="Google" id="ProtNLM"/>
    </source>
</evidence>
<evidence type="ECO:0000313" key="2">
    <source>
        <dbReference type="Proteomes" id="UP000823928"/>
    </source>
</evidence>
<reference evidence="1" key="1">
    <citation type="submission" date="2020-10" db="EMBL/GenBank/DDBJ databases">
        <authorList>
            <person name="Gilroy R."/>
        </authorList>
    </citation>
    <scope>NUCLEOTIDE SEQUENCE</scope>
    <source>
        <strain evidence="1">6276</strain>
    </source>
</reference>
<name>A0A9D1EZ43_9BACT</name>
<accession>A0A9D1EZ43</accession>
<evidence type="ECO:0000313" key="1">
    <source>
        <dbReference type="EMBL" id="HIS36369.1"/>
    </source>
</evidence>
<dbReference type="Proteomes" id="UP000823928">
    <property type="component" value="Unassembled WGS sequence"/>
</dbReference>
<reference evidence="1" key="2">
    <citation type="journal article" date="2021" name="PeerJ">
        <title>Extensive microbial diversity within the chicken gut microbiome revealed by metagenomics and culture.</title>
        <authorList>
            <person name="Gilroy R."/>
            <person name="Ravi A."/>
            <person name="Getino M."/>
            <person name="Pursley I."/>
            <person name="Horton D.L."/>
            <person name="Alikhan N.F."/>
            <person name="Baker D."/>
            <person name="Gharbi K."/>
            <person name="Hall N."/>
            <person name="Watson M."/>
            <person name="Adriaenssens E.M."/>
            <person name="Foster-Nyarko E."/>
            <person name="Jarju S."/>
            <person name="Secka A."/>
            <person name="Antonio M."/>
            <person name="Oren A."/>
            <person name="Chaudhuri R.R."/>
            <person name="La Ragione R."/>
            <person name="Hildebrand F."/>
            <person name="Pallen M.J."/>
        </authorList>
    </citation>
    <scope>NUCLEOTIDE SEQUENCE</scope>
    <source>
        <strain evidence="1">6276</strain>
    </source>
</reference>
<dbReference type="EMBL" id="DVIU01000137">
    <property type="protein sequence ID" value="HIS36369.1"/>
    <property type="molecule type" value="Genomic_DNA"/>
</dbReference>